<dbReference type="OrthoDB" id="45365at2759"/>
<dbReference type="STRING" id="905079.L1J668"/>
<keyword evidence="1" id="KW-0880">Kelch repeat</keyword>
<dbReference type="SUPFAM" id="SSF117281">
    <property type="entry name" value="Kelch motif"/>
    <property type="match status" value="1"/>
</dbReference>
<dbReference type="Pfam" id="PF25210">
    <property type="entry name" value="Kelch_FKB95"/>
    <property type="match status" value="1"/>
</dbReference>
<reference evidence="7" key="2">
    <citation type="submission" date="2012-11" db="EMBL/GenBank/DDBJ databases">
        <authorList>
            <person name="Kuo A."/>
            <person name="Curtis B.A."/>
            <person name="Tanifuji G."/>
            <person name="Burki F."/>
            <person name="Gruber A."/>
            <person name="Irimia M."/>
            <person name="Maruyama S."/>
            <person name="Arias M.C."/>
            <person name="Ball S.G."/>
            <person name="Gile G.H."/>
            <person name="Hirakawa Y."/>
            <person name="Hopkins J.F."/>
            <person name="Rensing S.A."/>
            <person name="Schmutz J."/>
            <person name="Symeonidi A."/>
            <person name="Elias M."/>
            <person name="Eveleigh R.J."/>
            <person name="Herman E.K."/>
            <person name="Klute M.J."/>
            <person name="Nakayama T."/>
            <person name="Obornik M."/>
            <person name="Reyes-Prieto A."/>
            <person name="Armbrust E.V."/>
            <person name="Aves S.J."/>
            <person name="Beiko R.G."/>
            <person name="Coutinho P."/>
            <person name="Dacks J.B."/>
            <person name="Durnford D.G."/>
            <person name="Fast N.M."/>
            <person name="Green B.R."/>
            <person name="Grisdale C."/>
            <person name="Hempe F."/>
            <person name="Henrissat B."/>
            <person name="Hoppner M.P."/>
            <person name="Ishida K.-I."/>
            <person name="Kim E."/>
            <person name="Koreny L."/>
            <person name="Kroth P.G."/>
            <person name="Liu Y."/>
            <person name="Malik S.-B."/>
            <person name="Maier U.G."/>
            <person name="McRose D."/>
            <person name="Mock T."/>
            <person name="Neilson J.A."/>
            <person name="Onodera N.T."/>
            <person name="Poole A.M."/>
            <person name="Pritham E.J."/>
            <person name="Richards T.A."/>
            <person name="Rocap G."/>
            <person name="Roy S.W."/>
            <person name="Sarai C."/>
            <person name="Schaack S."/>
            <person name="Shirato S."/>
            <person name="Slamovits C.H."/>
            <person name="Spencer D.F."/>
            <person name="Suzuki S."/>
            <person name="Worden A.Z."/>
            <person name="Zauner S."/>
            <person name="Barry K."/>
            <person name="Bell C."/>
            <person name="Bharti A.K."/>
            <person name="Crow J.A."/>
            <person name="Grimwood J."/>
            <person name="Kramer R."/>
            <person name="Lindquist E."/>
            <person name="Lucas S."/>
            <person name="Salamov A."/>
            <person name="McFadden G.I."/>
            <person name="Lane C.E."/>
            <person name="Keeling P.J."/>
            <person name="Gray M.W."/>
            <person name="Grigoriev I.V."/>
            <person name="Archibald J.M."/>
        </authorList>
    </citation>
    <scope>NUCLEOTIDE SEQUENCE</scope>
    <source>
        <strain evidence="7">CCMP2712</strain>
    </source>
</reference>
<dbReference type="InterPro" id="IPR006652">
    <property type="entry name" value="Kelch_1"/>
</dbReference>
<dbReference type="Gene3D" id="2.120.10.80">
    <property type="entry name" value="Kelch-type beta propeller"/>
    <property type="match status" value="2"/>
</dbReference>
<dbReference type="RefSeq" id="XP_005830991.1">
    <property type="nucleotide sequence ID" value="XM_005830934.1"/>
</dbReference>
<evidence type="ECO:0000256" key="1">
    <source>
        <dbReference type="ARBA" id="ARBA00022441"/>
    </source>
</evidence>
<gene>
    <name evidence="5" type="ORF">GUITHDRAFT_140137</name>
</gene>
<dbReference type="EnsemblProtists" id="EKX44011">
    <property type="protein sequence ID" value="EKX44011"/>
    <property type="gene ID" value="GUITHDRAFT_140137"/>
</dbReference>
<keyword evidence="3" id="KW-0732">Signal</keyword>
<dbReference type="eggNOG" id="KOG4441">
    <property type="taxonomic scope" value="Eukaryota"/>
</dbReference>
<dbReference type="Pfam" id="PF01344">
    <property type="entry name" value="Kelch_1"/>
    <property type="match status" value="2"/>
</dbReference>
<dbReference type="SMART" id="SM00612">
    <property type="entry name" value="Kelch"/>
    <property type="match status" value="5"/>
</dbReference>
<evidence type="ECO:0000259" key="4">
    <source>
        <dbReference type="Pfam" id="PF25210"/>
    </source>
</evidence>
<dbReference type="PaxDb" id="55529-EKX44011"/>
<evidence type="ECO:0000313" key="5">
    <source>
        <dbReference type="EMBL" id="EKX44011.1"/>
    </source>
</evidence>
<dbReference type="KEGG" id="gtt:GUITHDRAFT_140137"/>
<keyword evidence="2" id="KW-0677">Repeat</keyword>
<dbReference type="HOGENOM" id="CLU_004253_10_3_1"/>
<dbReference type="PRINTS" id="PR00501">
    <property type="entry name" value="KELCHREPEAT"/>
</dbReference>
<reference evidence="6" key="3">
    <citation type="submission" date="2016-03" db="UniProtKB">
        <authorList>
            <consortium name="EnsemblProtists"/>
        </authorList>
    </citation>
    <scope>IDENTIFICATION</scope>
</reference>
<evidence type="ECO:0000313" key="6">
    <source>
        <dbReference type="EnsemblProtists" id="EKX44011"/>
    </source>
</evidence>
<evidence type="ECO:0000313" key="7">
    <source>
        <dbReference type="Proteomes" id="UP000011087"/>
    </source>
</evidence>
<accession>L1J668</accession>
<dbReference type="PANTHER" id="PTHR46344">
    <property type="entry name" value="OS02G0202900 PROTEIN"/>
    <property type="match status" value="1"/>
</dbReference>
<dbReference type="AlphaFoldDB" id="L1J668"/>
<reference evidence="5 7" key="1">
    <citation type="journal article" date="2012" name="Nature">
        <title>Algal genomes reveal evolutionary mosaicism and the fate of nucleomorphs.</title>
        <authorList>
            <consortium name="DOE Joint Genome Institute"/>
            <person name="Curtis B.A."/>
            <person name="Tanifuji G."/>
            <person name="Burki F."/>
            <person name="Gruber A."/>
            <person name="Irimia M."/>
            <person name="Maruyama S."/>
            <person name="Arias M.C."/>
            <person name="Ball S.G."/>
            <person name="Gile G.H."/>
            <person name="Hirakawa Y."/>
            <person name="Hopkins J.F."/>
            <person name="Kuo A."/>
            <person name="Rensing S.A."/>
            <person name="Schmutz J."/>
            <person name="Symeonidi A."/>
            <person name="Elias M."/>
            <person name="Eveleigh R.J."/>
            <person name="Herman E.K."/>
            <person name="Klute M.J."/>
            <person name="Nakayama T."/>
            <person name="Obornik M."/>
            <person name="Reyes-Prieto A."/>
            <person name="Armbrust E.V."/>
            <person name="Aves S.J."/>
            <person name="Beiko R.G."/>
            <person name="Coutinho P."/>
            <person name="Dacks J.B."/>
            <person name="Durnford D.G."/>
            <person name="Fast N.M."/>
            <person name="Green B.R."/>
            <person name="Grisdale C.J."/>
            <person name="Hempel F."/>
            <person name="Henrissat B."/>
            <person name="Hoppner M.P."/>
            <person name="Ishida K."/>
            <person name="Kim E."/>
            <person name="Koreny L."/>
            <person name="Kroth P.G."/>
            <person name="Liu Y."/>
            <person name="Malik S.B."/>
            <person name="Maier U.G."/>
            <person name="McRose D."/>
            <person name="Mock T."/>
            <person name="Neilson J.A."/>
            <person name="Onodera N.T."/>
            <person name="Poole A.M."/>
            <person name="Pritham E.J."/>
            <person name="Richards T.A."/>
            <person name="Rocap G."/>
            <person name="Roy S.W."/>
            <person name="Sarai C."/>
            <person name="Schaack S."/>
            <person name="Shirato S."/>
            <person name="Slamovits C.H."/>
            <person name="Spencer D.F."/>
            <person name="Suzuki S."/>
            <person name="Worden A.Z."/>
            <person name="Zauner S."/>
            <person name="Barry K."/>
            <person name="Bell C."/>
            <person name="Bharti A.K."/>
            <person name="Crow J.A."/>
            <person name="Grimwood J."/>
            <person name="Kramer R."/>
            <person name="Lindquist E."/>
            <person name="Lucas S."/>
            <person name="Salamov A."/>
            <person name="McFadden G.I."/>
            <person name="Lane C.E."/>
            <person name="Keeling P.J."/>
            <person name="Gray M.W."/>
            <person name="Grigoriev I.V."/>
            <person name="Archibald J.M."/>
        </authorList>
    </citation>
    <scope>NUCLEOTIDE SEQUENCE</scope>
    <source>
        <strain evidence="5 7">CCMP2712</strain>
    </source>
</reference>
<keyword evidence="7" id="KW-1185">Reference proteome</keyword>
<protein>
    <recommendedName>
        <fullName evidence="4">FKB95-like N-terminal Kelch domain-containing protein</fullName>
    </recommendedName>
</protein>
<feature type="signal peptide" evidence="3">
    <location>
        <begin position="1"/>
        <end position="21"/>
    </location>
</feature>
<dbReference type="InterPro" id="IPR057499">
    <property type="entry name" value="Kelch_FKB95"/>
</dbReference>
<sequence>MMVGPAMFLFALLACLPVSLEHHLEWPARDRQVVLNRLRGGSTTEGKLYVFGGFSMKSLYTDTVESINLSQKDRWYWKRKPYMKVAKASLCAVALKGKIYLVGGQDSRYFAVQRRLSQMTDKNETVGPHDVNWPTLDIMEVFDPKQDSNSCWTFAPPMFERRVSFSAAALAGRLWVCGGYNGERVVSSLESFDPQDSHWTTEADLPRPRFGIALAASTAEGLSLYAIGGSNGEYVSKAVDIFDVKTRKWRMGPDMLTARSSCAAVEIKGKIYVMGGLGEEGCLNSMEVLDLKTEKWERCLGDGMQSKRSAFGAVAYEGRIFVVGGCDGEKMLDTAEVYDDKEGWADMPKLKVPRGALGVALL</sequence>
<dbReference type="OMA" id="NSWAAGP"/>
<name>L1J668_GUITC</name>
<feature type="chain" id="PRO_5008770900" description="FKB95-like N-terminal Kelch domain-containing protein" evidence="3">
    <location>
        <begin position="22"/>
        <end position="362"/>
    </location>
</feature>
<evidence type="ECO:0000256" key="3">
    <source>
        <dbReference type="SAM" id="SignalP"/>
    </source>
</evidence>
<feature type="domain" description="FKB95-like N-terminal Kelch" evidence="4">
    <location>
        <begin position="218"/>
        <end position="344"/>
    </location>
</feature>
<dbReference type="InterPro" id="IPR015915">
    <property type="entry name" value="Kelch-typ_b-propeller"/>
</dbReference>
<organism evidence="5">
    <name type="scientific">Guillardia theta (strain CCMP2712)</name>
    <name type="common">Cryptophyte</name>
    <dbReference type="NCBI Taxonomy" id="905079"/>
    <lineage>
        <taxon>Eukaryota</taxon>
        <taxon>Cryptophyceae</taxon>
        <taxon>Pyrenomonadales</taxon>
        <taxon>Geminigeraceae</taxon>
        <taxon>Guillardia</taxon>
    </lineage>
</organism>
<proteinExistence type="predicted"/>
<dbReference type="EMBL" id="JH993007">
    <property type="protein sequence ID" value="EKX44011.1"/>
    <property type="molecule type" value="Genomic_DNA"/>
</dbReference>
<dbReference type="GeneID" id="17300601"/>
<evidence type="ECO:0000256" key="2">
    <source>
        <dbReference type="ARBA" id="ARBA00022737"/>
    </source>
</evidence>
<dbReference type="PANTHER" id="PTHR46344:SF27">
    <property type="entry name" value="KELCH REPEAT SUPERFAMILY PROTEIN"/>
    <property type="match status" value="1"/>
</dbReference>
<dbReference type="Proteomes" id="UP000011087">
    <property type="component" value="Unassembled WGS sequence"/>
</dbReference>